<comment type="caution">
    <text evidence="1">The sequence shown here is derived from an EMBL/GenBank/DDBJ whole genome shotgun (WGS) entry which is preliminary data.</text>
</comment>
<sequence>MPPLQDISIRECCKYNESGQVQILRKPPIVINPNKRFGSYGKKPKPTAIWREETTIISPEIKIKNQLNDQPIVKLRLK</sequence>
<evidence type="ECO:0000313" key="2">
    <source>
        <dbReference type="Proteomes" id="UP000050417"/>
    </source>
</evidence>
<proteinExistence type="predicted"/>
<dbReference type="AlphaFoldDB" id="A0A0P6XM53"/>
<dbReference type="Proteomes" id="UP000050417">
    <property type="component" value="Unassembled WGS sequence"/>
</dbReference>
<protein>
    <submittedName>
        <fullName evidence="1">Uncharacterized protein</fullName>
    </submittedName>
</protein>
<accession>A0A0P6XM53</accession>
<name>A0A0P6XM53_9CHLR</name>
<dbReference type="EMBL" id="LGCL01000045">
    <property type="protein sequence ID" value="KPL69991.1"/>
    <property type="molecule type" value="Genomic_DNA"/>
</dbReference>
<keyword evidence="2" id="KW-1185">Reference proteome</keyword>
<gene>
    <name evidence="1" type="ORF">ADN00_18140</name>
</gene>
<dbReference type="STRING" id="1134406.ADN00_18140"/>
<organism evidence="1 2">
    <name type="scientific">Ornatilinea apprima</name>
    <dbReference type="NCBI Taxonomy" id="1134406"/>
    <lineage>
        <taxon>Bacteria</taxon>
        <taxon>Bacillati</taxon>
        <taxon>Chloroflexota</taxon>
        <taxon>Anaerolineae</taxon>
        <taxon>Anaerolineales</taxon>
        <taxon>Anaerolineaceae</taxon>
        <taxon>Ornatilinea</taxon>
    </lineage>
</organism>
<reference evidence="1 2" key="1">
    <citation type="submission" date="2015-07" db="EMBL/GenBank/DDBJ databases">
        <title>Genome sequence of Ornatilinea apprima DSM 23815.</title>
        <authorList>
            <person name="Hemp J."/>
            <person name="Ward L.M."/>
            <person name="Pace L.A."/>
            <person name="Fischer W.W."/>
        </authorList>
    </citation>
    <scope>NUCLEOTIDE SEQUENCE [LARGE SCALE GENOMIC DNA]</scope>
    <source>
        <strain evidence="1 2">P3M-1</strain>
    </source>
</reference>
<evidence type="ECO:0000313" key="1">
    <source>
        <dbReference type="EMBL" id="KPL69991.1"/>
    </source>
</evidence>